<dbReference type="PANTHER" id="PTHR47481:SF10">
    <property type="entry name" value="COPIA-LIKE POLYPROTEIN_RETROTRANSPOSON"/>
    <property type="match status" value="1"/>
</dbReference>
<proteinExistence type="predicted"/>
<feature type="compositionally biased region" description="Polar residues" evidence="1">
    <location>
        <begin position="110"/>
        <end position="137"/>
    </location>
</feature>
<evidence type="ECO:0000313" key="2">
    <source>
        <dbReference type="EMBL" id="KAF6151963.1"/>
    </source>
</evidence>
<dbReference type="PANTHER" id="PTHR47481">
    <property type="match status" value="1"/>
</dbReference>
<dbReference type="AlphaFoldDB" id="A0A7J7MAP9"/>
<accession>A0A7J7MAP9</accession>
<organism evidence="2 3">
    <name type="scientific">Kingdonia uniflora</name>
    <dbReference type="NCBI Taxonomy" id="39325"/>
    <lineage>
        <taxon>Eukaryota</taxon>
        <taxon>Viridiplantae</taxon>
        <taxon>Streptophyta</taxon>
        <taxon>Embryophyta</taxon>
        <taxon>Tracheophyta</taxon>
        <taxon>Spermatophyta</taxon>
        <taxon>Magnoliopsida</taxon>
        <taxon>Ranunculales</taxon>
        <taxon>Circaeasteraceae</taxon>
        <taxon>Kingdonia</taxon>
    </lineage>
</organism>
<keyword evidence="3" id="KW-1185">Reference proteome</keyword>
<sequence length="137" mass="15374">MIDEYLRTFKNICDSLGAIGCSVPDEDKSYWLFQGLGLNYESFTTTMLVKPLIPSYQEAVASLKIHDLRTSSLHKSPMESVYITQRGGEYNSRGRGRSFRGQGQGRFFNSYRSSTPHTHQPQSNANKAIRSSPTSSV</sequence>
<evidence type="ECO:0000313" key="3">
    <source>
        <dbReference type="Proteomes" id="UP000541444"/>
    </source>
</evidence>
<protein>
    <submittedName>
        <fullName evidence="2">Uncharacterized protein</fullName>
    </submittedName>
</protein>
<comment type="caution">
    <text evidence="2">The sequence shown here is derived from an EMBL/GenBank/DDBJ whole genome shotgun (WGS) entry which is preliminary data.</text>
</comment>
<dbReference type="OrthoDB" id="1845088at2759"/>
<reference evidence="2 3" key="1">
    <citation type="journal article" date="2020" name="IScience">
        <title>Genome Sequencing of the Endangered Kingdonia uniflora (Circaeasteraceae, Ranunculales) Reveals Potential Mechanisms of Evolutionary Specialization.</title>
        <authorList>
            <person name="Sun Y."/>
            <person name="Deng T."/>
            <person name="Zhang A."/>
            <person name="Moore M.J."/>
            <person name="Landis J.B."/>
            <person name="Lin N."/>
            <person name="Zhang H."/>
            <person name="Zhang X."/>
            <person name="Huang J."/>
            <person name="Zhang X."/>
            <person name="Sun H."/>
            <person name="Wang H."/>
        </authorList>
    </citation>
    <scope>NUCLEOTIDE SEQUENCE [LARGE SCALE GENOMIC DNA]</scope>
    <source>
        <strain evidence="2">TB1705</strain>
        <tissue evidence="2">Leaf</tissue>
    </source>
</reference>
<evidence type="ECO:0000256" key="1">
    <source>
        <dbReference type="SAM" id="MobiDB-lite"/>
    </source>
</evidence>
<feature type="region of interest" description="Disordered" evidence="1">
    <location>
        <begin position="84"/>
        <end position="137"/>
    </location>
</feature>
<feature type="compositionally biased region" description="Low complexity" evidence="1">
    <location>
        <begin position="99"/>
        <end position="108"/>
    </location>
</feature>
<gene>
    <name evidence="2" type="ORF">GIB67_010537</name>
</gene>
<name>A0A7J7MAP9_9MAGN</name>
<dbReference type="Proteomes" id="UP000541444">
    <property type="component" value="Unassembled WGS sequence"/>
</dbReference>
<dbReference type="EMBL" id="JACGCM010001659">
    <property type="protein sequence ID" value="KAF6151963.1"/>
    <property type="molecule type" value="Genomic_DNA"/>
</dbReference>